<dbReference type="Pfam" id="PF13302">
    <property type="entry name" value="Acetyltransf_3"/>
    <property type="match status" value="1"/>
</dbReference>
<evidence type="ECO:0000313" key="6">
    <source>
        <dbReference type="Proteomes" id="UP000625033"/>
    </source>
</evidence>
<evidence type="ECO:0000256" key="2">
    <source>
        <dbReference type="ARBA" id="ARBA00023315"/>
    </source>
</evidence>
<keyword evidence="6" id="KW-1185">Reference proteome</keyword>
<evidence type="ECO:0000256" key="1">
    <source>
        <dbReference type="ARBA" id="ARBA00022679"/>
    </source>
</evidence>
<dbReference type="GO" id="GO:0005737">
    <property type="term" value="C:cytoplasm"/>
    <property type="evidence" value="ECO:0007669"/>
    <property type="project" value="TreeGrafter"/>
</dbReference>
<comment type="similarity">
    <text evidence="3">Belongs to the acetyltransferase family. RimJ subfamily.</text>
</comment>
<keyword evidence="2 5" id="KW-0012">Acyltransferase</keyword>
<dbReference type="Gene3D" id="3.40.630.30">
    <property type="match status" value="1"/>
</dbReference>
<evidence type="ECO:0000313" key="5">
    <source>
        <dbReference type="EMBL" id="MBG6085486.1"/>
    </source>
</evidence>
<dbReference type="InterPro" id="IPR016181">
    <property type="entry name" value="Acyl_CoA_acyltransferase"/>
</dbReference>
<dbReference type="PANTHER" id="PTHR43792">
    <property type="entry name" value="GNAT FAMILY, PUTATIVE (AFU_ORTHOLOGUE AFUA_3G00765)-RELATED-RELATED"/>
    <property type="match status" value="1"/>
</dbReference>
<protein>
    <submittedName>
        <fullName evidence="5">Ribosomal-protein-alanine N-acetyltransferase</fullName>
        <ecNumber evidence="5">2.3.1.267</ecNumber>
    </submittedName>
</protein>
<name>A0A931DDC2_9MICC</name>
<dbReference type="PANTHER" id="PTHR43792:SF8">
    <property type="entry name" value="[RIBOSOMAL PROTEIN US5]-ALANINE N-ACETYLTRANSFERASE"/>
    <property type="match status" value="1"/>
</dbReference>
<reference evidence="5" key="1">
    <citation type="submission" date="2020-11" db="EMBL/GenBank/DDBJ databases">
        <title>Sequencing the genomes of 1000 actinobacteria strains.</title>
        <authorList>
            <person name="Klenk H.-P."/>
        </authorList>
    </citation>
    <scope>NUCLEOTIDE SEQUENCE</scope>
    <source>
        <strain evidence="5">DSM 26152</strain>
    </source>
</reference>
<dbReference type="EMBL" id="JADOTZ010000001">
    <property type="protein sequence ID" value="MBG6085486.1"/>
    <property type="molecule type" value="Genomic_DNA"/>
</dbReference>
<dbReference type="Proteomes" id="UP000625033">
    <property type="component" value="Unassembled WGS sequence"/>
</dbReference>
<dbReference type="InterPro" id="IPR051531">
    <property type="entry name" value="N-acetyltransferase"/>
</dbReference>
<evidence type="ECO:0000259" key="4">
    <source>
        <dbReference type="Pfam" id="PF13302"/>
    </source>
</evidence>
<accession>A0A931DDC2</accession>
<evidence type="ECO:0000256" key="3">
    <source>
        <dbReference type="ARBA" id="ARBA00038502"/>
    </source>
</evidence>
<keyword evidence="1 5" id="KW-0808">Transferase</keyword>
<comment type="caution">
    <text evidence="5">The sequence shown here is derived from an EMBL/GenBank/DDBJ whole genome shotgun (WGS) entry which is preliminary data.</text>
</comment>
<dbReference type="InterPro" id="IPR000182">
    <property type="entry name" value="GNAT_dom"/>
</dbReference>
<proteinExistence type="inferred from homology"/>
<gene>
    <name evidence="5" type="ORF">IW252_002253</name>
</gene>
<sequence length="203" mass="22629">MSRLAPWWPATVDHGDLVLRPLRASDQHEWTAVRHRNADWLRHWEATQPGGGRMPSFREMVRSLNRQAKAGTCLPWAITVADPRAPHPALAGQVTVSTIMWGSAMSASIGYWIDQARAGQGIVPQAVALAGDFCFSTLGLHRLEINIRPENGPSLRVVEKLGFRDEGVRERFLHINGQWADHRTFALTRDEVTDGLLTRLNGA</sequence>
<organism evidence="5 6">
    <name type="scientific">Zhihengliuella flava</name>
    <dbReference type="NCBI Taxonomy" id="1285193"/>
    <lineage>
        <taxon>Bacteria</taxon>
        <taxon>Bacillati</taxon>
        <taxon>Actinomycetota</taxon>
        <taxon>Actinomycetes</taxon>
        <taxon>Micrococcales</taxon>
        <taxon>Micrococcaceae</taxon>
        <taxon>Zhihengliuella</taxon>
    </lineage>
</organism>
<dbReference type="EC" id="2.3.1.267" evidence="5"/>
<feature type="domain" description="N-acetyltransferase" evidence="4">
    <location>
        <begin position="17"/>
        <end position="164"/>
    </location>
</feature>
<dbReference type="SUPFAM" id="SSF55729">
    <property type="entry name" value="Acyl-CoA N-acyltransferases (Nat)"/>
    <property type="match status" value="1"/>
</dbReference>
<dbReference type="AlphaFoldDB" id="A0A931DDC2"/>
<dbReference type="GO" id="GO:0008999">
    <property type="term" value="F:protein-N-terminal-alanine acetyltransferase activity"/>
    <property type="evidence" value="ECO:0007669"/>
    <property type="project" value="UniProtKB-EC"/>
</dbReference>
<dbReference type="RefSeq" id="WP_196836667.1">
    <property type="nucleotide sequence ID" value="NZ_JADOTZ010000001.1"/>
</dbReference>